<evidence type="ECO:0000259" key="1">
    <source>
        <dbReference type="Pfam" id="PF06812"/>
    </source>
</evidence>
<feature type="domain" description="ImpA N-terminal" evidence="1">
    <location>
        <begin position="9"/>
        <end position="131"/>
    </location>
</feature>
<gene>
    <name evidence="2" type="ORF">SAMN05444584_1944</name>
</gene>
<proteinExistence type="predicted"/>
<organism evidence="2 3">
    <name type="scientific">Acinetobacter apis</name>
    <dbReference type="NCBI Taxonomy" id="1229165"/>
    <lineage>
        <taxon>Bacteria</taxon>
        <taxon>Pseudomonadati</taxon>
        <taxon>Pseudomonadota</taxon>
        <taxon>Gammaproteobacteria</taxon>
        <taxon>Moraxellales</taxon>
        <taxon>Moraxellaceae</taxon>
        <taxon>Acinetobacter</taxon>
    </lineage>
</organism>
<name>A0A217EHI2_9GAMM</name>
<dbReference type="OrthoDB" id="9771118at2"/>
<evidence type="ECO:0000313" key="2">
    <source>
        <dbReference type="EMBL" id="SNQ29965.1"/>
    </source>
</evidence>
<dbReference type="NCBIfam" id="TIGR03363">
    <property type="entry name" value="VI_chp_8"/>
    <property type="match status" value="1"/>
</dbReference>
<sequence length="367" mass="42096">MTFIIEDLLHPISEHKPCGEDFSFSNEFHDIKKAKTQDDLLLDQGDWITAPKQADWVKVSDTSLALLTDKTKDIRLLTWLCEAQAHLAGFDGVAKTILLSQHMLEQYWQTIHPEIEDDDLDQRLGLLQGLVNQIPSLVKKVPLVDKAPHYCFLEYEGLQHQQNNRLKKQDDAEYEEQPSLLEPFEQALHSSTATFQQQNYASFSLLITQWEAFKQTLDTLLGLDAPSFAQIDSQLEGMHLTLKKLYKIDAWLKQQAQASSQSALVPEQTMSHQPINAEHSAVGLGFQPLAQSHQQNREHAIEVLKEIAEYFQKNEPHSPVSYMLQRTIKWSDMPLHEWLAQVIKNDQPLESIQELLGVQQRNESGEW</sequence>
<dbReference type="InterPro" id="IPR010657">
    <property type="entry name" value="ImpA_N"/>
</dbReference>
<protein>
    <submittedName>
        <fullName evidence="2">Type VI secretion system protein ImpA</fullName>
    </submittedName>
</protein>
<dbReference type="PANTHER" id="PTHR37951:SF1">
    <property type="entry name" value="TYPE VI SECRETION SYSTEM COMPONENT TSSA1"/>
    <property type="match status" value="1"/>
</dbReference>
<dbReference type="Proteomes" id="UP000243463">
    <property type="component" value="Unassembled WGS sequence"/>
</dbReference>
<reference evidence="3" key="1">
    <citation type="submission" date="2017-06" db="EMBL/GenBank/DDBJ databases">
        <authorList>
            <person name="Varghese N."/>
            <person name="Submissions S."/>
        </authorList>
    </citation>
    <scope>NUCLEOTIDE SEQUENCE [LARGE SCALE GENOMIC DNA]</scope>
    <source>
        <strain evidence="3">ANC 5114</strain>
    </source>
</reference>
<evidence type="ECO:0000313" key="3">
    <source>
        <dbReference type="Proteomes" id="UP000243463"/>
    </source>
</evidence>
<dbReference type="RefSeq" id="WP_088824141.1">
    <property type="nucleotide sequence ID" value="NZ_FZLN01000004.1"/>
</dbReference>
<dbReference type="Pfam" id="PF06812">
    <property type="entry name" value="ImpA_N"/>
    <property type="match status" value="1"/>
</dbReference>
<dbReference type="EMBL" id="FZLN01000004">
    <property type="protein sequence ID" value="SNQ29965.1"/>
    <property type="molecule type" value="Genomic_DNA"/>
</dbReference>
<dbReference type="InterPro" id="IPR017740">
    <property type="entry name" value="TssA-like"/>
</dbReference>
<dbReference type="AlphaFoldDB" id="A0A217EHI2"/>
<accession>A0A217EHI2</accession>
<dbReference type="PANTHER" id="PTHR37951">
    <property type="entry name" value="CYTOPLASMIC PROTEIN-RELATED"/>
    <property type="match status" value="1"/>
</dbReference>
<keyword evidence="3" id="KW-1185">Reference proteome</keyword>